<dbReference type="Proteomes" id="UP001175211">
    <property type="component" value="Unassembled WGS sequence"/>
</dbReference>
<feature type="region of interest" description="Disordered" evidence="1">
    <location>
        <begin position="1"/>
        <end position="42"/>
    </location>
</feature>
<accession>A0AA39MNZ4</accession>
<evidence type="ECO:0000313" key="2">
    <source>
        <dbReference type="EMBL" id="KAK0441751.1"/>
    </source>
</evidence>
<feature type="compositionally biased region" description="Pro residues" evidence="1">
    <location>
        <begin position="11"/>
        <end position="30"/>
    </location>
</feature>
<proteinExistence type="predicted"/>
<dbReference type="EMBL" id="JAUEPS010000067">
    <property type="protein sequence ID" value="KAK0441751.1"/>
    <property type="molecule type" value="Genomic_DNA"/>
</dbReference>
<dbReference type="AlphaFoldDB" id="A0AA39MNZ4"/>
<dbReference type="GeneID" id="85361918"/>
<dbReference type="RefSeq" id="XP_060324090.1">
    <property type="nucleotide sequence ID" value="XM_060478370.1"/>
</dbReference>
<comment type="caution">
    <text evidence="2">The sequence shown here is derived from an EMBL/GenBank/DDBJ whole genome shotgun (WGS) entry which is preliminary data.</text>
</comment>
<protein>
    <submittedName>
        <fullName evidence="2">Uncharacterized protein</fullName>
    </submittedName>
</protein>
<organism evidence="2 3">
    <name type="scientific">Armillaria tabescens</name>
    <name type="common">Ringless honey mushroom</name>
    <name type="synonym">Agaricus tabescens</name>
    <dbReference type="NCBI Taxonomy" id="1929756"/>
    <lineage>
        <taxon>Eukaryota</taxon>
        <taxon>Fungi</taxon>
        <taxon>Dikarya</taxon>
        <taxon>Basidiomycota</taxon>
        <taxon>Agaricomycotina</taxon>
        <taxon>Agaricomycetes</taxon>
        <taxon>Agaricomycetidae</taxon>
        <taxon>Agaricales</taxon>
        <taxon>Marasmiineae</taxon>
        <taxon>Physalacriaceae</taxon>
        <taxon>Desarmillaria</taxon>
    </lineage>
</organism>
<evidence type="ECO:0000313" key="3">
    <source>
        <dbReference type="Proteomes" id="UP001175211"/>
    </source>
</evidence>
<evidence type="ECO:0000256" key="1">
    <source>
        <dbReference type="SAM" id="MobiDB-lite"/>
    </source>
</evidence>
<name>A0AA39MNZ4_ARMTA</name>
<gene>
    <name evidence="2" type="ORF">EV420DRAFT_1649869</name>
</gene>
<keyword evidence="3" id="KW-1185">Reference proteome</keyword>
<reference evidence="2" key="1">
    <citation type="submission" date="2023-06" db="EMBL/GenBank/DDBJ databases">
        <authorList>
            <consortium name="Lawrence Berkeley National Laboratory"/>
            <person name="Ahrendt S."/>
            <person name="Sahu N."/>
            <person name="Indic B."/>
            <person name="Wong-Bajracharya J."/>
            <person name="Merenyi Z."/>
            <person name="Ke H.-M."/>
            <person name="Monk M."/>
            <person name="Kocsube S."/>
            <person name="Drula E."/>
            <person name="Lipzen A."/>
            <person name="Balint B."/>
            <person name="Henrissat B."/>
            <person name="Andreopoulos B."/>
            <person name="Martin F.M."/>
            <person name="Harder C.B."/>
            <person name="Rigling D."/>
            <person name="Ford K.L."/>
            <person name="Foster G.D."/>
            <person name="Pangilinan J."/>
            <person name="Papanicolaou A."/>
            <person name="Barry K."/>
            <person name="LaButti K."/>
            <person name="Viragh M."/>
            <person name="Koriabine M."/>
            <person name="Yan M."/>
            <person name="Riley R."/>
            <person name="Champramary S."/>
            <person name="Plett K.L."/>
            <person name="Tsai I.J."/>
            <person name="Slot J."/>
            <person name="Sipos G."/>
            <person name="Plett J."/>
            <person name="Nagy L.G."/>
            <person name="Grigoriev I.V."/>
        </authorList>
    </citation>
    <scope>NUCLEOTIDE SEQUENCE</scope>
    <source>
        <strain evidence="2">CCBAS 213</strain>
    </source>
</reference>
<sequence length="347" mass="38516">MSAPHHIYVPDTPPQASSPPLMQPPLPVQPPLLMQPTPPAGHTPTNHISFTPAPASGFPKVQGWTKDATWFNLSSTVETSRTNITMPKCYFITGNPDIMLSPPVLTRGKAYGEKEPYTENHINPFLFCLSNITEHEQDSLLSQRCWSSDIITFFAITTNPKPYSYLLMLHKLTYPDTDAGAEGVCKVVRAALRHSPNIRTFITTNRDALSSTLTTDEALEVVVSSVRAKKLDIIVTAGRKERTWAIYAKPPTDMFNFHWPWRNLIVSLPFDAAIATHGVGIPYPKDHRCNICYAVDHPTPLCPFPLILGWHGPSLLTNSRATETKEEPSALQVLDIHHTPAQDNRGG</sequence>